<keyword evidence="5 11" id="KW-0328">Glycosyltransferase</keyword>
<reference evidence="13" key="1">
    <citation type="submission" date="2025-08" db="UniProtKB">
        <authorList>
            <consortium name="Ensembl"/>
        </authorList>
    </citation>
    <scope>IDENTIFICATION</scope>
</reference>
<dbReference type="KEGG" id="slal:111659721"/>
<dbReference type="Proteomes" id="UP000261360">
    <property type="component" value="Unplaced"/>
</dbReference>
<evidence type="ECO:0000256" key="9">
    <source>
        <dbReference type="ARBA" id="ARBA00023026"/>
    </source>
</evidence>
<feature type="transmembrane region" description="Helical" evidence="12">
    <location>
        <begin position="323"/>
        <end position="341"/>
    </location>
</feature>
<evidence type="ECO:0000313" key="13">
    <source>
        <dbReference type="Ensembl" id="ENSSLDP00000001049.1"/>
    </source>
</evidence>
<keyword evidence="12" id="KW-0472">Membrane</keyword>
<evidence type="ECO:0000256" key="5">
    <source>
        <dbReference type="ARBA" id="ARBA00022676"/>
    </source>
</evidence>
<keyword evidence="12" id="KW-0812">Transmembrane</keyword>
<comment type="subcellular location">
    <subcellularLocation>
        <location evidence="1">Secreted</location>
    </subcellularLocation>
</comment>
<dbReference type="PRINTS" id="PR00970">
    <property type="entry name" value="RIBTRNSFRASE"/>
</dbReference>
<dbReference type="Pfam" id="PF01129">
    <property type="entry name" value="ART"/>
    <property type="match status" value="1"/>
</dbReference>
<keyword evidence="9" id="KW-0843">Virulence</keyword>
<dbReference type="Ensembl" id="ENSSLDT00000001118.1">
    <property type="protein sequence ID" value="ENSSLDP00000001049.1"/>
    <property type="gene ID" value="ENSSLDG00000000920.1"/>
</dbReference>
<dbReference type="EC" id="2.4.2.31" evidence="11"/>
<dbReference type="Gene3D" id="3.90.176.10">
    <property type="entry name" value="Toxin ADP-ribosyltransferase, Chain A, domain 1"/>
    <property type="match status" value="1"/>
</dbReference>
<keyword evidence="11" id="KW-0520">NAD</keyword>
<dbReference type="GO" id="GO:0090729">
    <property type="term" value="F:toxin activity"/>
    <property type="evidence" value="ECO:0007669"/>
    <property type="project" value="UniProtKB-KW"/>
</dbReference>
<keyword evidence="14" id="KW-1185">Reference proteome</keyword>
<dbReference type="GO" id="GO:0016779">
    <property type="term" value="F:nucleotidyltransferase activity"/>
    <property type="evidence" value="ECO:0007669"/>
    <property type="project" value="UniProtKB-KW"/>
</dbReference>
<name>A0A3B4WAF4_SERLL</name>
<dbReference type="GO" id="GO:0106274">
    <property type="term" value="F:NAD+-protein-arginine ADP-ribosyltransferase activity"/>
    <property type="evidence" value="ECO:0007669"/>
    <property type="project" value="UniProtKB-EC"/>
</dbReference>
<dbReference type="SUPFAM" id="SSF56399">
    <property type="entry name" value="ADP-ribosylation"/>
    <property type="match status" value="1"/>
</dbReference>
<dbReference type="GeneID" id="111659721"/>
<evidence type="ECO:0000256" key="11">
    <source>
        <dbReference type="RuleBase" id="RU361228"/>
    </source>
</evidence>
<keyword evidence="6 11" id="KW-0808">Transferase</keyword>
<evidence type="ECO:0000256" key="7">
    <source>
        <dbReference type="ARBA" id="ARBA00022695"/>
    </source>
</evidence>
<accession>A0A3B4WAF4</accession>
<dbReference type="OrthoDB" id="423533at2759"/>
<evidence type="ECO:0000256" key="1">
    <source>
        <dbReference type="ARBA" id="ARBA00004613"/>
    </source>
</evidence>
<evidence type="ECO:0000256" key="3">
    <source>
        <dbReference type="ARBA" id="ARBA00022525"/>
    </source>
</evidence>
<feature type="transmembrane region" description="Helical" evidence="12">
    <location>
        <begin position="17"/>
        <end position="40"/>
    </location>
</feature>
<reference evidence="13" key="2">
    <citation type="submission" date="2025-09" db="UniProtKB">
        <authorList>
            <consortium name="Ensembl"/>
        </authorList>
    </citation>
    <scope>IDENTIFICATION</scope>
</reference>
<feature type="transmembrane region" description="Helical" evidence="12">
    <location>
        <begin position="301"/>
        <end position="317"/>
    </location>
</feature>
<keyword evidence="4" id="KW-0800">Toxin</keyword>
<evidence type="ECO:0000256" key="2">
    <source>
        <dbReference type="ARBA" id="ARBA00009558"/>
    </source>
</evidence>
<protein>
    <recommendedName>
        <fullName evidence="11">NAD(P)(+)--arginine ADP-ribosyltransferase</fullName>
        <ecNumber evidence="11">2.4.2.31</ecNumber>
    </recommendedName>
    <alternativeName>
        <fullName evidence="11">Mono(ADP-ribosyl)transferase</fullName>
    </alternativeName>
</protein>
<evidence type="ECO:0000256" key="10">
    <source>
        <dbReference type="ARBA" id="ARBA00047597"/>
    </source>
</evidence>
<dbReference type="PROSITE" id="PS51996">
    <property type="entry name" value="TR_MART"/>
    <property type="match status" value="1"/>
</dbReference>
<dbReference type="GO" id="GO:0005576">
    <property type="term" value="C:extracellular region"/>
    <property type="evidence" value="ECO:0007669"/>
    <property type="project" value="UniProtKB-SubCell"/>
</dbReference>
<comment type="similarity">
    <text evidence="2 11">Belongs to the Arg-specific ADP-ribosyltransferase family.</text>
</comment>
<proteinExistence type="inferred from homology"/>
<evidence type="ECO:0000256" key="8">
    <source>
        <dbReference type="ARBA" id="ARBA00022857"/>
    </source>
</evidence>
<dbReference type="RefSeq" id="XP_023268500.1">
    <property type="nucleotide sequence ID" value="XM_023412732.1"/>
</dbReference>
<keyword evidence="12" id="KW-1133">Transmembrane helix</keyword>
<evidence type="ECO:0000256" key="12">
    <source>
        <dbReference type="SAM" id="Phobius"/>
    </source>
</evidence>
<dbReference type="AlphaFoldDB" id="A0A3B4WAF4"/>
<sequence>MKFGKRPACGLKSLKSWVALCVLIVVMLLLCHDPLLIIWWPQKPAEKTQSEGLPLDMATDSIDDMFDGCRSEAASMIDLFGVFEWHFNRNFSFAWASAERNAKKPAYKFLKEDHAIVMYMYTKLKHIQEDFNKAVKTGKHKYSTYGFKYHYFYFYLTDAIQVLRQNQTSCRTTYHRTWRQFNRNVVNTNMRFGAFTLAASTKPPFDFNGNVSCFEIYTCFGADVTYYSATNQMGQVLIPPYEVFKITDVLTNDQWCSVVYKLESTKIPARDLNCKLHQHQIKQYFGDVPTHWHKNGVGMRMLVYVLLMVIVALVLVIRGKMCFVAAVTGALLVLIFIAMMVRISH</sequence>
<keyword evidence="7" id="KW-0548">Nucleotidyltransferase</keyword>
<dbReference type="InterPro" id="IPR000768">
    <property type="entry name" value="ART"/>
</dbReference>
<keyword evidence="3" id="KW-0964">Secreted</keyword>
<evidence type="ECO:0000256" key="6">
    <source>
        <dbReference type="ARBA" id="ARBA00022679"/>
    </source>
</evidence>
<organism evidence="13 14">
    <name type="scientific">Seriola lalandi dorsalis</name>
    <dbReference type="NCBI Taxonomy" id="1841481"/>
    <lineage>
        <taxon>Eukaryota</taxon>
        <taxon>Metazoa</taxon>
        <taxon>Chordata</taxon>
        <taxon>Craniata</taxon>
        <taxon>Vertebrata</taxon>
        <taxon>Euteleostomi</taxon>
        <taxon>Actinopterygii</taxon>
        <taxon>Neopterygii</taxon>
        <taxon>Teleostei</taxon>
        <taxon>Neoteleostei</taxon>
        <taxon>Acanthomorphata</taxon>
        <taxon>Carangaria</taxon>
        <taxon>Carangiformes</taxon>
        <taxon>Carangidae</taxon>
        <taxon>Seriola</taxon>
    </lineage>
</organism>
<dbReference type="PANTHER" id="PTHR10339">
    <property type="entry name" value="ADP-RIBOSYLTRANSFERASE"/>
    <property type="match status" value="1"/>
</dbReference>
<evidence type="ECO:0000313" key="14">
    <source>
        <dbReference type="Proteomes" id="UP000261360"/>
    </source>
</evidence>
<evidence type="ECO:0000256" key="4">
    <source>
        <dbReference type="ARBA" id="ARBA00022656"/>
    </source>
</evidence>
<dbReference type="InterPro" id="IPR050999">
    <property type="entry name" value="ADP-ribosyltransferase_ARG"/>
</dbReference>
<dbReference type="GO" id="GO:0003950">
    <property type="term" value="F:NAD+ poly-ADP-ribosyltransferase activity"/>
    <property type="evidence" value="ECO:0007669"/>
    <property type="project" value="TreeGrafter"/>
</dbReference>
<keyword evidence="8 11" id="KW-0521">NADP</keyword>
<comment type="catalytic activity">
    <reaction evidence="10 11">
        <text>L-arginyl-[protein] + NAD(+) = N(omega)-(ADP-D-ribosyl)-L-arginyl-[protein] + nicotinamide + H(+)</text>
        <dbReference type="Rhea" id="RHEA:19149"/>
        <dbReference type="Rhea" id="RHEA-COMP:10532"/>
        <dbReference type="Rhea" id="RHEA-COMP:15087"/>
        <dbReference type="ChEBI" id="CHEBI:15378"/>
        <dbReference type="ChEBI" id="CHEBI:17154"/>
        <dbReference type="ChEBI" id="CHEBI:29965"/>
        <dbReference type="ChEBI" id="CHEBI:57540"/>
        <dbReference type="ChEBI" id="CHEBI:142554"/>
        <dbReference type="EC" id="2.4.2.31"/>
    </reaction>
</comment>
<dbReference type="GeneTree" id="ENSGT01030000234601"/>
<dbReference type="PANTHER" id="PTHR10339:SF25">
    <property type="entry name" value="SECRETED EXOENZYME S"/>
    <property type="match status" value="1"/>
</dbReference>